<accession>W6JVU7</accession>
<dbReference type="EMBL" id="CAJA01000101">
    <property type="protein sequence ID" value="CCH72700.1"/>
    <property type="molecule type" value="Genomic_DNA"/>
</dbReference>
<comment type="caution">
    <text evidence="3">The sequence shown here is derived from an EMBL/GenBank/DDBJ whole genome shotgun (WGS) entry which is preliminary data.</text>
</comment>
<dbReference type="SMART" id="SM00220">
    <property type="entry name" value="S_TKc"/>
    <property type="match status" value="1"/>
</dbReference>
<dbReference type="Pfam" id="PF07714">
    <property type="entry name" value="PK_Tyr_Ser-Thr"/>
    <property type="match status" value="1"/>
</dbReference>
<dbReference type="Gene3D" id="1.10.510.10">
    <property type="entry name" value="Transferase(Phosphotransferase) domain 1"/>
    <property type="match status" value="1"/>
</dbReference>
<dbReference type="GO" id="GO:0004672">
    <property type="term" value="F:protein kinase activity"/>
    <property type="evidence" value="ECO:0007669"/>
    <property type="project" value="InterPro"/>
</dbReference>
<feature type="region of interest" description="Disordered" evidence="1">
    <location>
        <begin position="885"/>
        <end position="939"/>
    </location>
</feature>
<dbReference type="InterPro" id="IPR011009">
    <property type="entry name" value="Kinase-like_dom_sf"/>
</dbReference>
<proteinExistence type="predicted"/>
<feature type="compositionally biased region" description="Basic and acidic residues" evidence="1">
    <location>
        <begin position="885"/>
        <end position="895"/>
    </location>
</feature>
<dbReference type="STRING" id="1193182.BN11_190010"/>
<dbReference type="InterPro" id="IPR056955">
    <property type="entry name" value="ORC-CDC6-like"/>
</dbReference>
<evidence type="ECO:0000259" key="2">
    <source>
        <dbReference type="PROSITE" id="PS50011"/>
    </source>
</evidence>
<gene>
    <name evidence="3" type="ORF">BN11_190010</name>
</gene>
<sequence>MAGNSERLSVEMQNYTCFWHPKYGYGSGELADECDECGRRMDHPLTHLPEQIGTYRVTAKISRGFYAATYIAETNNFLARKVCLKVAPRAVYEMAGKDFEAECHAHLQVASGTRHLVDITDVDQLEVAFGDEAPIPCHVAVLEYVEGSSLKDLLEGEERLSAKRVAQVALDLLELLRELESRQMNHNDLHAGNILIRQLAPDAVRGGDQIDPTVEAVAVDLGSVQDGSKSGDVAQRLADAHQITDHLVRLARRLHIDPDAVDDVDYRLSRALDDIAALLRPEQLAQRSSNYSDLQGHIRSTFDLATSPWKEVPKGLTRMSDSYNAQTMKAWFIPKLLVDPNGSWQRRVEAPGPLVVTGMRGCGKTMLLRALQFHARAVVAQEENDNSGDILKALHEDNYVALYASCNRLLDKLGRPDPEIHEPISRLFLFYALQALQAIRHLDELTDVTRANPRPVGEIISQLITNADLREATSVHLMERRIYTMLRSLESGESQYVLNCSPNNAMTALATAVTQCARVWDGVSVYFLLDDVSTRHLNENSILSLLSQLMFTSDVCAFKITTEAQTLELALKSPGMVERARAGRDYETFDLAQEILNSLRADSGRAGKEFVTSVLDKRRGLLTSHPAHSPAVILGEKSLIDISRDIAYVKASSPRRKEVYAGVSALAAVCVGDIGDVLSIYQMIIDHAERSGPISRTPVSEEIQSRAFQEHSARLIWRLNRRDGRLKDFADGFAQTAYEELRDSASRSQDHDQRERLREYNQIYVRVTTGDKANQLRQLRELVDAGVFVLSGAPDAPRIKTRDGDPITQHILTFRKLLGLSKFVPLGQRDRFELSGEKLEQWLDDPSQCLAILRQSPREEALGSAPTGAGPVGAEPLPTADEVLARGSDHDDRGRQSTLKRAAGAPRQSTLFDQVRISEREQTEPAPSAPRSAQTAAVSKTDWNELRTAGISGILAGLGFEDRAETSIQRITTELSIAQADLVEYDLAGRRRILELLDRATIQRIPAARAYWSQPSENQTPIVIDITGLAKPFIYTAVRGQLLRHGHAYIAYTSAEESYPLPEDVEERLHANVDADMFARLQRFDDILTGERGEYEFLRVGSGGVDDGRRRIPPPAASAKHERLFTLLDRREYDRVQIMIPTDDGPRSRLAALAADVAASDYHACEIERVDTHDLAAMVTAVESSYSRRYLEENYNIEVGLTGSKLHSAALAIASADLKFAEAWYLRPEAYDPERFTTGSGQTDLYRVTRRPADPDQ</sequence>
<dbReference type="Pfam" id="PF24389">
    <property type="entry name" value="ORC-CDC6-like"/>
    <property type="match status" value="1"/>
</dbReference>
<dbReference type="SUPFAM" id="SSF56112">
    <property type="entry name" value="Protein kinase-like (PK-like)"/>
    <property type="match status" value="1"/>
</dbReference>
<dbReference type="InterPro" id="IPR001245">
    <property type="entry name" value="Ser-Thr/Tyr_kinase_cat_dom"/>
</dbReference>
<protein>
    <recommendedName>
        <fullName evidence="2">Protein kinase domain-containing protein</fullName>
    </recommendedName>
</protein>
<keyword evidence="4" id="KW-1185">Reference proteome</keyword>
<reference evidence="3 4" key="1">
    <citation type="journal article" date="2013" name="ISME J.">
        <title>A metabolic model for members of the genus Tetrasphaera involved in enhanced biological phosphorus removal.</title>
        <authorList>
            <person name="Kristiansen R."/>
            <person name="Nguyen H.T.T."/>
            <person name="Saunders A.M."/>
            <person name="Nielsen J.L."/>
            <person name="Wimmer R."/>
            <person name="Le V.Q."/>
            <person name="McIlroy S.J."/>
            <person name="Petrovski S."/>
            <person name="Seviour R.J."/>
            <person name="Calteau A."/>
            <person name="Nielsen K.L."/>
            <person name="Nielsen P.H."/>
        </authorList>
    </citation>
    <scope>NUCLEOTIDE SEQUENCE [LARGE SCALE GENOMIC DNA]</scope>
    <source>
        <strain evidence="3 4">Ben110</strain>
    </source>
</reference>
<organism evidence="3 4">
    <name type="scientific">Nostocoides australiense Ben110</name>
    <dbReference type="NCBI Taxonomy" id="1193182"/>
    <lineage>
        <taxon>Bacteria</taxon>
        <taxon>Bacillati</taxon>
        <taxon>Actinomycetota</taxon>
        <taxon>Actinomycetes</taxon>
        <taxon>Micrococcales</taxon>
        <taxon>Intrasporangiaceae</taxon>
        <taxon>Nostocoides</taxon>
    </lineage>
</organism>
<feature type="domain" description="Protein kinase" evidence="2">
    <location>
        <begin position="55"/>
        <end position="436"/>
    </location>
</feature>
<dbReference type="AlphaFoldDB" id="W6JVU7"/>
<dbReference type="PROSITE" id="PS50011">
    <property type="entry name" value="PROTEIN_KINASE_DOM"/>
    <property type="match status" value="1"/>
</dbReference>
<dbReference type="InterPro" id="IPR000719">
    <property type="entry name" value="Prot_kinase_dom"/>
</dbReference>
<evidence type="ECO:0000256" key="1">
    <source>
        <dbReference type="SAM" id="MobiDB-lite"/>
    </source>
</evidence>
<dbReference type="GO" id="GO:0005524">
    <property type="term" value="F:ATP binding"/>
    <property type="evidence" value="ECO:0007669"/>
    <property type="project" value="InterPro"/>
</dbReference>
<name>W6JVU7_9MICO</name>
<dbReference type="Proteomes" id="UP000035763">
    <property type="component" value="Unassembled WGS sequence"/>
</dbReference>
<evidence type="ECO:0000313" key="3">
    <source>
        <dbReference type="EMBL" id="CCH72700.1"/>
    </source>
</evidence>
<evidence type="ECO:0000313" key="4">
    <source>
        <dbReference type="Proteomes" id="UP000035763"/>
    </source>
</evidence>